<dbReference type="Proteomes" id="UP000242414">
    <property type="component" value="Unassembled WGS sequence"/>
</dbReference>
<protein>
    <submittedName>
        <fullName evidence="1">Uncharacterized protein</fullName>
    </submittedName>
</protein>
<dbReference type="AlphaFoldDB" id="A0A1X0QLU4"/>
<dbReference type="VEuPathDB" id="FungiDB:BCV72DRAFT_339890"/>
<organism evidence="1">
    <name type="scientific">Rhizopus microsporus var. microsporus</name>
    <dbReference type="NCBI Taxonomy" id="86635"/>
    <lineage>
        <taxon>Eukaryota</taxon>
        <taxon>Fungi</taxon>
        <taxon>Fungi incertae sedis</taxon>
        <taxon>Mucoromycota</taxon>
        <taxon>Mucoromycotina</taxon>
        <taxon>Mucoromycetes</taxon>
        <taxon>Mucorales</taxon>
        <taxon>Mucorineae</taxon>
        <taxon>Rhizopodaceae</taxon>
        <taxon>Rhizopus</taxon>
    </lineage>
</organism>
<accession>A0A1X0QLU4</accession>
<reference evidence="1" key="1">
    <citation type="journal article" date="2016" name="Proc. Natl. Acad. Sci. U.S.A.">
        <title>Lipid metabolic changes in an early divergent fungus govern the establishment of a mutualistic symbiosis with endobacteria.</title>
        <authorList>
            <person name="Lastovetsky O.A."/>
            <person name="Gaspar M.L."/>
            <person name="Mondo S.J."/>
            <person name="LaButti K.M."/>
            <person name="Sandor L."/>
            <person name="Grigoriev I.V."/>
            <person name="Henry S.A."/>
            <person name="Pawlowska T.E."/>
        </authorList>
    </citation>
    <scope>NUCLEOTIDE SEQUENCE [LARGE SCALE GENOMIC DNA]</scope>
    <source>
        <strain evidence="1">ATCC 52814</strain>
    </source>
</reference>
<proteinExistence type="predicted"/>
<dbReference type="EMBL" id="KV922341">
    <property type="protein sequence ID" value="ORE00720.1"/>
    <property type="molecule type" value="Genomic_DNA"/>
</dbReference>
<sequence>MWTSIAKSEFEHTLFIFAKKNRIEKLGENTSQVNKSSLCRQLNSAFTHKSTFLCYRSSLFENNLRQPATLFNLYMLPNNEYGSSSANSCREISLYQSILCYGAN</sequence>
<name>A0A1X0QLU4_RHIZD</name>
<gene>
    <name evidence="1" type="ORF">BCV72DRAFT_339890</name>
</gene>
<evidence type="ECO:0000313" key="1">
    <source>
        <dbReference type="EMBL" id="ORE00720.1"/>
    </source>
</evidence>